<comment type="catalytic activity">
    <reaction evidence="8">
        <text>glycerol + NAD(+) = dihydroxyacetone + NADH + H(+)</text>
        <dbReference type="Rhea" id="RHEA:13769"/>
        <dbReference type="ChEBI" id="CHEBI:15378"/>
        <dbReference type="ChEBI" id="CHEBI:16016"/>
        <dbReference type="ChEBI" id="CHEBI:17754"/>
        <dbReference type="ChEBI" id="CHEBI:57540"/>
        <dbReference type="ChEBI" id="CHEBI:57945"/>
        <dbReference type="EC" id="1.1.1.6"/>
    </reaction>
</comment>
<comment type="cofactor">
    <cofactor evidence="9">
        <name>Zn(2+)</name>
        <dbReference type="ChEBI" id="CHEBI:29105"/>
    </cofactor>
    <text evidence="9">Binds 1 zinc ion per subunit.</text>
</comment>
<evidence type="ECO:0000256" key="8">
    <source>
        <dbReference type="ARBA" id="ARBA00049006"/>
    </source>
</evidence>
<dbReference type="Gene3D" id="3.40.50.1970">
    <property type="match status" value="1"/>
</dbReference>
<evidence type="ECO:0000256" key="11">
    <source>
        <dbReference type="PIRSR" id="PIRSR000112-3"/>
    </source>
</evidence>
<dbReference type="AlphaFoldDB" id="A0A2N3PSM9"/>
<evidence type="ECO:0000313" key="14">
    <source>
        <dbReference type="Proteomes" id="UP000233293"/>
    </source>
</evidence>
<evidence type="ECO:0000256" key="6">
    <source>
        <dbReference type="ARBA" id="ARBA00039147"/>
    </source>
</evidence>
<comment type="similarity">
    <text evidence="1">Belongs to the iron-containing alcohol dehydrogenase family.</text>
</comment>
<dbReference type="CDD" id="cd08170">
    <property type="entry name" value="GlyDH"/>
    <property type="match status" value="1"/>
</dbReference>
<name>A0A2N3PSM9_9PROT</name>
<evidence type="ECO:0000256" key="10">
    <source>
        <dbReference type="PIRSR" id="PIRSR000112-2"/>
    </source>
</evidence>
<feature type="binding site" evidence="11">
    <location>
        <position position="52"/>
    </location>
    <ligand>
        <name>NAD(+)</name>
        <dbReference type="ChEBI" id="CHEBI:57540"/>
    </ligand>
</feature>
<evidence type="ECO:0000259" key="12">
    <source>
        <dbReference type="Pfam" id="PF00465"/>
    </source>
</evidence>
<dbReference type="GO" id="GO:0046872">
    <property type="term" value="F:metal ion binding"/>
    <property type="evidence" value="ECO:0007669"/>
    <property type="project" value="UniProtKB-KW"/>
</dbReference>
<dbReference type="InterPro" id="IPR001670">
    <property type="entry name" value="ADH_Fe/GldA"/>
</dbReference>
<protein>
    <recommendedName>
        <fullName evidence="7">Glycerol dehydrogenase</fullName>
        <ecNumber evidence="6">1.1.1.6</ecNumber>
    </recommendedName>
</protein>
<evidence type="ECO:0000256" key="3">
    <source>
        <dbReference type="ARBA" id="ARBA00023002"/>
    </source>
</evidence>
<dbReference type="PANTHER" id="PTHR43616:SF5">
    <property type="entry name" value="GLYCEROL DEHYDROGENASE 1"/>
    <property type="match status" value="1"/>
</dbReference>
<feature type="binding site" evidence="9">
    <location>
        <position position="265"/>
    </location>
    <ligand>
        <name>glycerol</name>
        <dbReference type="ChEBI" id="CHEBI:17754"/>
    </ligand>
</feature>
<keyword evidence="2 9" id="KW-0479">Metal-binding</keyword>
<dbReference type="InterPro" id="IPR016205">
    <property type="entry name" value="Glycerol_DH"/>
</dbReference>
<keyword evidence="14" id="KW-1185">Reference proteome</keyword>
<dbReference type="Gene3D" id="1.20.1090.10">
    <property type="entry name" value="Dehydroquinate synthase-like - alpha domain"/>
    <property type="match status" value="1"/>
</dbReference>
<evidence type="ECO:0000256" key="7">
    <source>
        <dbReference type="ARBA" id="ARBA00040132"/>
    </source>
</evidence>
<dbReference type="EMBL" id="PIUM01000020">
    <property type="protein sequence ID" value="PKU23402.1"/>
    <property type="molecule type" value="Genomic_DNA"/>
</dbReference>
<feature type="binding site" evidence="11">
    <location>
        <begin position="106"/>
        <end position="110"/>
    </location>
    <ligand>
        <name>NAD(+)</name>
        <dbReference type="ChEBI" id="CHEBI:57540"/>
    </ligand>
</feature>
<dbReference type="PANTHER" id="PTHR43616">
    <property type="entry name" value="GLYCEROL DEHYDROGENASE"/>
    <property type="match status" value="1"/>
</dbReference>
<dbReference type="NCBIfam" id="NF006941">
    <property type="entry name" value="PRK09423.1"/>
    <property type="match status" value="1"/>
</dbReference>
<dbReference type="PROSITE" id="PS00060">
    <property type="entry name" value="ADH_IRON_2"/>
    <property type="match status" value="1"/>
</dbReference>
<feature type="binding site" evidence="11">
    <location>
        <position position="137"/>
    </location>
    <ligand>
        <name>NAD(+)</name>
        <dbReference type="ChEBI" id="CHEBI:57540"/>
    </ligand>
</feature>
<accession>A0A2N3PSM9</accession>
<proteinExistence type="inferred from homology"/>
<keyword evidence="4 11" id="KW-0520">NAD</keyword>
<evidence type="ECO:0000256" key="1">
    <source>
        <dbReference type="ARBA" id="ARBA00007358"/>
    </source>
</evidence>
<dbReference type="Pfam" id="PF00465">
    <property type="entry name" value="Fe-ADH"/>
    <property type="match status" value="1"/>
</dbReference>
<feature type="binding site" evidence="9">
    <location>
        <position position="182"/>
    </location>
    <ligand>
        <name>glycerol</name>
        <dbReference type="ChEBI" id="CHEBI:17754"/>
    </ligand>
</feature>
<evidence type="ECO:0000256" key="5">
    <source>
        <dbReference type="ARBA" id="ARBA00037918"/>
    </source>
</evidence>
<feature type="domain" description="Alcohol dehydrogenase iron-type/glycerol dehydrogenase GldA" evidence="12">
    <location>
        <begin position="23"/>
        <end position="165"/>
    </location>
</feature>
<dbReference type="GO" id="GO:0005829">
    <property type="term" value="C:cytosol"/>
    <property type="evidence" value="ECO:0007669"/>
    <property type="project" value="TreeGrafter"/>
</dbReference>
<dbReference type="PIRSF" id="PIRSF000112">
    <property type="entry name" value="Glycerol_dehydrogenase"/>
    <property type="match status" value="1"/>
</dbReference>
<feature type="binding site" evidence="9">
    <location>
        <position position="282"/>
    </location>
    <ligand>
        <name>glycerol</name>
        <dbReference type="ChEBI" id="CHEBI:17754"/>
    </ligand>
</feature>
<evidence type="ECO:0000256" key="9">
    <source>
        <dbReference type="PIRSR" id="PIRSR000112-1"/>
    </source>
</evidence>
<feature type="binding site" evidence="10">
    <location>
        <position position="133"/>
    </location>
    <ligand>
        <name>glycerol</name>
        <dbReference type="ChEBI" id="CHEBI:17754"/>
    </ligand>
</feature>
<evidence type="ECO:0000313" key="13">
    <source>
        <dbReference type="EMBL" id="PKU23402.1"/>
    </source>
</evidence>
<keyword evidence="3 13" id="KW-0560">Oxidoreductase</keyword>
<comment type="pathway">
    <text evidence="5">Polyol metabolism; glycerol fermentation; glycerone phosphate from glycerol (oxidative route): step 1/2.</text>
</comment>
<dbReference type="GO" id="GO:0008888">
    <property type="term" value="F:glycerol dehydrogenase (NAD+) activity"/>
    <property type="evidence" value="ECO:0007669"/>
    <property type="project" value="UniProtKB-EC"/>
</dbReference>
<reference evidence="14" key="1">
    <citation type="submission" date="2017-12" db="EMBL/GenBank/DDBJ databases">
        <title>Draft genome sequence of Telmatospirillum siberiense 26-4b1T, an acidotolerant peatland alphaproteobacterium potentially involved in sulfur cycling.</title>
        <authorList>
            <person name="Hausmann B."/>
            <person name="Pjevac P."/>
            <person name="Schreck K."/>
            <person name="Herbold C.W."/>
            <person name="Daims H."/>
            <person name="Wagner M."/>
            <person name="Pester M."/>
            <person name="Loy A."/>
        </authorList>
    </citation>
    <scope>NUCLEOTIDE SEQUENCE [LARGE SCALE GENOMIC DNA]</scope>
    <source>
        <strain evidence="14">26-4b1</strain>
    </source>
</reference>
<dbReference type="EC" id="1.1.1.6" evidence="6"/>
<sequence length="380" mass="39860">MSFPSQGARHWEESPMIRTSVFPRRYVQGAGALHQLGPELKRLGSKVFALVDHFVADQITPYLDGLTDVSVVSHLFTGHCTHPIIENIAAIAKKSDATVLVAFGGGSVLDVGRSAASAAGMAFVSAPTIAASDAPCSGISIVYDENGVMSGRLTLRNPDLVIVDTALIAKAPVRFFAAGIGDGLATWYEADSCRRSHSGTISGVTGTALAHAAARLCRDTILERGRQAVNDCRAHLATPDLDAVVEATVLLSGIGFESGGLGAAHAIHNGLTMLPQTARYMHGEKVAFGLLASLFLSERAEEERRALFAFCRDVGLPVRLSQIACDAGDDEALTTVAAKACQPGSNIHNEPFPVTPDMVVTALKAADLFGAHYSAASPSE</sequence>
<keyword evidence="9" id="KW-0862">Zinc</keyword>
<evidence type="ECO:0000256" key="4">
    <source>
        <dbReference type="ARBA" id="ARBA00023027"/>
    </source>
</evidence>
<dbReference type="Proteomes" id="UP000233293">
    <property type="component" value="Unassembled WGS sequence"/>
</dbReference>
<organism evidence="13 14">
    <name type="scientific">Telmatospirillum siberiense</name>
    <dbReference type="NCBI Taxonomy" id="382514"/>
    <lineage>
        <taxon>Bacteria</taxon>
        <taxon>Pseudomonadati</taxon>
        <taxon>Pseudomonadota</taxon>
        <taxon>Alphaproteobacteria</taxon>
        <taxon>Rhodospirillales</taxon>
        <taxon>Rhodospirillaceae</taxon>
        <taxon>Telmatospirillum</taxon>
    </lineage>
</organism>
<dbReference type="SUPFAM" id="SSF56796">
    <property type="entry name" value="Dehydroquinate synthase-like"/>
    <property type="match status" value="1"/>
</dbReference>
<dbReference type="InterPro" id="IPR018211">
    <property type="entry name" value="ADH_Fe_CS"/>
</dbReference>
<comment type="caution">
    <text evidence="13">The sequence shown here is derived from an EMBL/GenBank/DDBJ whole genome shotgun (WGS) entry which is preliminary data.</text>
</comment>
<evidence type="ECO:0000256" key="2">
    <source>
        <dbReference type="ARBA" id="ARBA00022723"/>
    </source>
</evidence>
<feature type="binding site" evidence="11">
    <location>
        <position position="143"/>
    </location>
    <ligand>
        <name>NAD(+)</name>
        <dbReference type="ChEBI" id="CHEBI:57540"/>
    </ligand>
</feature>
<gene>
    <name evidence="13" type="primary">gldA</name>
    <name evidence="13" type="ORF">CWS72_16190</name>
</gene>